<keyword evidence="10" id="KW-0732">Signal</keyword>
<evidence type="ECO:0000256" key="18">
    <source>
        <dbReference type="ARBA" id="ARBA00023228"/>
    </source>
</evidence>
<gene>
    <name evidence="22" type="ORF">ACFPIK_10835</name>
</gene>
<dbReference type="SUPFAM" id="SSF52025">
    <property type="entry name" value="PA domain"/>
    <property type="match status" value="1"/>
</dbReference>
<feature type="domain" description="Peptidase M28" evidence="21">
    <location>
        <begin position="277"/>
        <end position="465"/>
    </location>
</feature>
<dbReference type="Gene3D" id="3.40.630.10">
    <property type="entry name" value="Zn peptidases"/>
    <property type="match status" value="1"/>
</dbReference>
<keyword evidence="7" id="KW-0121">Carboxypeptidase</keyword>
<organism evidence="22 23">
    <name type="scientific">Algoriphagus aquatilis</name>
    <dbReference type="NCBI Taxonomy" id="490186"/>
    <lineage>
        <taxon>Bacteria</taxon>
        <taxon>Pseudomonadati</taxon>
        <taxon>Bacteroidota</taxon>
        <taxon>Cytophagia</taxon>
        <taxon>Cytophagales</taxon>
        <taxon>Cyclobacteriaceae</taxon>
        <taxon>Algoriphagus</taxon>
    </lineage>
</organism>
<dbReference type="PANTHER" id="PTHR12053:SF3">
    <property type="entry name" value="CARBOXYPEPTIDASE Q"/>
    <property type="match status" value="1"/>
</dbReference>
<evidence type="ECO:0000256" key="7">
    <source>
        <dbReference type="ARBA" id="ARBA00022645"/>
    </source>
</evidence>
<dbReference type="RefSeq" id="WP_377915109.1">
    <property type="nucleotide sequence ID" value="NZ_JBHSKS010000007.1"/>
</dbReference>
<dbReference type="Gene3D" id="3.50.30.30">
    <property type="match status" value="1"/>
</dbReference>
<dbReference type="InterPro" id="IPR007484">
    <property type="entry name" value="Peptidase_M28"/>
</dbReference>
<keyword evidence="6" id="KW-0964">Secreted</keyword>
<keyword evidence="11" id="KW-0378">Hydrolase</keyword>
<evidence type="ECO:0000256" key="3">
    <source>
        <dbReference type="ARBA" id="ARBA00004555"/>
    </source>
</evidence>
<keyword evidence="23" id="KW-1185">Reference proteome</keyword>
<evidence type="ECO:0000256" key="13">
    <source>
        <dbReference type="ARBA" id="ARBA00022833"/>
    </source>
</evidence>
<evidence type="ECO:0000256" key="16">
    <source>
        <dbReference type="ARBA" id="ARBA00023145"/>
    </source>
</evidence>
<dbReference type="Proteomes" id="UP001596163">
    <property type="component" value="Unassembled WGS sequence"/>
</dbReference>
<dbReference type="SUPFAM" id="SSF53187">
    <property type="entry name" value="Zn-dependent exopeptidases"/>
    <property type="match status" value="1"/>
</dbReference>
<evidence type="ECO:0000313" key="23">
    <source>
        <dbReference type="Proteomes" id="UP001596163"/>
    </source>
</evidence>
<evidence type="ECO:0000256" key="9">
    <source>
        <dbReference type="ARBA" id="ARBA00022723"/>
    </source>
</evidence>
<keyword evidence="18" id="KW-0458">Lysosome</keyword>
<comment type="subcellular location">
    <subcellularLocation>
        <location evidence="1">Endoplasmic reticulum</location>
    </subcellularLocation>
    <subcellularLocation>
        <location evidence="3">Golgi apparatus</location>
    </subcellularLocation>
    <subcellularLocation>
        <location evidence="2">Lysosome</location>
    </subcellularLocation>
    <subcellularLocation>
        <location evidence="4">Secreted</location>
    </subcellularLocation>
</comment>
<keyword evidence="15" id="KW-0482">Metalloprotease</keyword>
<evidence type="ECO:0000256" key="1">
    <source>
        <dbReference type="ARBA" id="ARBA00004240"/>
    </source>
</evidence>
<keyword evidence="16" id="KW-0865">Zymogen</keyword>
<proteinExistence type="predicted"/>
<keyword evidence="17" id="KW-0325">Glycoprotein</keyword>
<evidence type="ECO:0000256" key="20">
    <source>
        <dbReference type="ARBA" id="ARBA00033328"/>
    </source>
</evidence>
<dbReference type="InterPro" id="IPR039866">
    <property type="entry name" value="CPQ"/>
</dbReference>
<evidence type="ECO:0000256" key="5">
    <source>
        <dbReference type="ARBA" id="ARBA00014116"/>
    </source>
</evidence>
<evidence type="ECO:0000256" key="12">
    <source>
        <dbReference type="ARBA" id="ARBA00022824"/>
    </source>
</evidence>
<reference evidence="23" key="1">
    <citation type="journal article" date="2019" name="Int. J. Syst. Evol. Microbiol.">
        <title>The Global Catalogue of Microorganisms (GCM) 10K type strain sequencing project: providing services to taxonomists for standard genome sequencing and annotation.</title>
        <authorList>
            <consortium name="The Broad Institute Genomics Platform"/>
            <consortium name="The Broad Institute Genome Sequencing Center for Infectious Disease"/>
            <person name="Wu L."/>
            <person name="Ma J."/>
        </authorList>
    </citation>
    <scope>NUCLEOTIDE SEQUENCE [LARGE SCALE GENOMIC DNA]</scope>
    <source>
        <strain evidence="23">CGMCC 1.7030</strain>
    </source>
</reference>
<evidence type="ECO:0000256" key="17">
    <source>
        <dbReference type="ARBA" id="ARBA00023180"/>
    </source>
</evidence>
<evidence type="ECO:0000256" key="8">
    <source>
        <dbReference type="ARBA" id="ARBA00022670"/>
    </source>
</evidence>
<dbReference type="PANTHER" id="PTHR12053">
    <property type="entry name" value="PROTEASE FAMILY M28 PLASMA GLUTAMATE CARBOXYPEPTIDASE-RELATED"/>
    <property type="match status" value="1"/>
</dbReference>
<evidence type="ECO:0000256" key="14">
    <source>
        <dbReference type="ARBA" id="ARBA00023034"/>
    </source>
</evidence>
<name>A0ABW0BYV4_9BACT</name>
<sequence>MIKNLKISAVLFLFFAKVYPPMKKLILAFAFVPILSFSQNHQANLKKIYDTELSAGHTYDNLRYLCKVIGNRLSGSPGAAASVEWTRQLMESYDFDTVYLQPVMVPHWERGGKDVVKITNSAKHGVVELSALALGNTQGTGPKGLLAQVVEVKSIDQLKSLGAQVKGKIVFFNGPMDPTKIDAFEAYGGANAQRSSGAAEASKLGAVGAIVRSLSNRIDDIPHTGNQRYAADFPKIPALAISTQDAELLSQLLAEQTDLKLYLESHGEMKSEKLSYNVIGEIRGSEKPEEIIAVGGHLDSWDVGEGAHDDGAGCMQAIEVLRLYKALGWTPKRTIRAVMWMNEENGLRGGQEYAKVAKANGEKHIAAIESDSGGFLPIGFSSTGTDAQRGKLASWADLLRPYQLWNLQKPGGGADIGPLRDQGPILIGLLPDSQKYFIYHHTEADVFEVVDQRELELGAAAMAALVYLIEQEGI</sequence>
<evidence type="ECO:0000256" key="19">
    <source>
        <dbReference type="ARBA" id="ARBA00025833"/>
    </source>
</evidence>
<dbReference type="Pfam" id="PF04389">
    <property type="entry name" value="Peptidase_M28"/>
    <property type="match status" value="1"/>
</dbReference>
<evidence type="ECO:0000256" key="11">
    <source>
        <dbReference type="ARBA" id="ARBA00022801"/>
    </source>
</evidence>
<keyword evidence="14" id="KW-0333">Golgi apparatus</keyword>
<dbReference type="EMBL" id="JBHSKS010000007">
    <property type="protein sequence ID" value="MFC5192265.1"/>
    <property type="molecule type" value="Genomic_DNA"/>
</dbReference>
<evidence type="ECO:0000256" key="2">
    <source>
        <dbReference type="ARBA" id="ARBA00004371"/>
    </source>
</evidence>
<evidence type="ECO:0000313" key="22">
    <source>
        <dbReference type="EMBL" id="MFC5192265.1"/>
    </source>
</evidence>
<keyword evidence="8" id="KW-0645">Protease</keyword>
<evidence type="ECO:0000256" key="4">
    <source>
        <dbReference type="ARBA" id="ARBA00004613"/>
    </source>
</evidence>
<comment type="subunit">
    <text evidence="19">Homodimer. The monomeric form is inactive while the homodimer is active.</text>
</comment>
<evidence type="ECO:0000256" key="6">
    <source>
        <dbReference type="ARBA" id="ARBA00022525"/>
    </source>
</evidence>
<evidence type="ECO:0000256" key="10">
    <source>
        <dbReference type="ARBA" id="ARBA00022729"/>
    </source>
</evidence>
<keyword evidence="12" id="KW-0256">Endoplasmic reticulum</keyword>
<evidence type="ECO:0000256" key="15">
    <source>
        <dbReference type="ARBA" id="ARBA00023049"/>
    </source>
</evidence>
<protein>
    <recommendedName>
        <fullName evidence="5">Carboxypeptidase Q</fullName>
    </recommendedName>
    <alternativeName>
        <fullName evidence="20">Plasma glutamate carboxypeptidase</fullName>
    </alternativeName>
</protein>
<dbReference type="InterPro" id="IPR046450">
    <property type="entry name" value="PA_dom_sf"/>
</dbReference>
<comment type="caution">
    <text evidence="22">The sequence shown here is derived from an EMBL/GenBank/DDBJ whole genome shotgun (WGS) entry which is preliminary data.</text>
</comment>
<keyword evidence="13" id="KW-0862">Zinc</keyword>
<accession>A0ABW0BYV4</accession>
<evidence type="ECO:0000259" key="21">
    <source>
        <dbReference type="Pfam" id="PF04389"/>
    </source>
</evidence>
<keyword evidence="9" id="KW-0479">Metal-binding</keyword>